<accession>A0A4C1TQ40</accession>
<evidence type="ECO:0000256" key="1">
    <source>
        <dbReference type="SAM" id="MobiDB-lite"/>
    </source>
</evidence>
<dbReference type="AlphaFoldDB" id="A0A4C1TQ40"/>
<proteinExistence type="predicted"/>
<organism evidence="2 3">
    <name type="scientific">Eumeta variegata</name>
    <name type="common">Bagworm moth</name>
    <name type="synonym">Eumeta japonica</name>
    <dbReference type="NCBI Taxonomy" id="151549"/>
    <lineage>
        <taxon>Eukaryota</taxon>
        <taxon>Metazoa</taxon>
        <taxon>Ecdysozoa</taxon>
        <taxon>Arthropoda</taxon>
        <taxon>Hexapoda</taxon>
        <taxon>Insecta</taxon>
        <taxon>Pterygota</taxon>
        <taxon>Neoptera</taxon>
        <taxon>Endopterygota</taxon>
        <taxon>Lepidoptera</taxon>
        <taxon>Glossata</taxon>
        <taxon>Ditrysia</taxon>
        <taxon>Tineoidea</taxon>
        <taxon>Psychidae</taxon>
        <taxon>Oiketicinae</taxon>
        <taxon>Eumeta</taxon>
    </lineage>
</organism>
<sequence>MNGRRQGGEAGNEPVQAGSPRRFPNGSSLERHDHAKQKPLIDTRSLWLRRMADFLIDWLRLKEGRDALKMKRRHVNRQSVAKFIHENQRITCVQLEQGLSIVSAAMQTIIHYHLFPTQIPNAAQTD</sequence>
<protein>
    <submittedName>
        <fullName evidence="2">Uncharacterized protein</fullName>
    </submittedName>
</protein>
<evidence type="ECO:0000313" key="2">
    <source>
        <dbReference type="EMBL" id="GBP16068.1"/>
    </source>
</evidence>
<comment type="caution">
    <text evidence="2">The sequence shown here is derived from an EMBL/GenBank/DDBJ whole genome shotgun (WGS) entry which is preliminary data.</text>
</comment>
<dbReference type="EMBL" id="BGZK01000076">
    <property type="protein sequence ID" value="GBP16068.1"/>
    <property type="molecule type" value="Genomic_DNA"/>
</dbReference>
<evidence type="ECO:0000313" key="3">
    <source>
        <dbReference type="Proteomes" id="UP000299102"/>
    </source>
</evidence>
<name>A0A4C1TQ40_EUMVA</name>
<gene>
    <name evidence="2" type="ORF">EVAR_94408_1</name>
</gene>
<keyword evidence="3" id="KW-1185">Reference proteome</keyword>
<reference evidence="2 3" key="1">
    <citation type="journal article" date="2019" name="Commun. Biol.">
        <title>The bagworm genome reveals a unique fibroin gene that provides high tensile strength.</title>
        <authorList>
            <person name="Kono N."/>
            <person name="Nakamura H."/>
            <person name="Ohtoshi R."/>
            <person name="Tomita M."/>
            <person name="Numata K."/>
            <person name="Arakawa K."/>
        </authorList>
    </citation>
    <scope>NUCLEOTIDE SEQUENCE [LARGE SCALE GENOMIC DNA]</scope>
</reference>
<feature type="region of interest" description="Disordered" evidence="1">
    <location>
        <begin position="1"/>
        <end position="37"/>
    </location>
</feature>
<dbReference type="Proteomes" id="UP000299102">
    <property type="component" value="Unassembled WGS sequence"/>
</dbReference>